<evidence type="ECO:0000256" key="3">
    <source>
        <dbReference type="ARBA" id="ARBA00022692"/>
    </source>
</evidence>
<evidence type="ECO:0000256" key="6">
    <source>
        <dbReference type="ARBA" id="ARBA00023136"/>
    </source>
</evidence>
<reference evidence="9 10" key="1">
    <citation type="submission" date="2020-12" db="EMBL/GenBank/DDBJ databases">
        <title>FDA dAtabase for Regulatory Grade micrObial Sequences (FDA-ARGOS): Supporting development and validation of Infectious Disease Dx tests.</title>
        <authorList>
            <person name="Nelson B."/>
            <person name="Plummer A."/>
            <person name="Tallon L."/>
            <person name="Sadzewicz L."/>
            <person name="Zhao X."/>
            <person name="Boylan J."/>
            <person name="Ott S."/>
            <person name="Bowen H."/>
            <person name="Vavikolanu K."/>
            <person name="Mehta A."/>
            <person name="Aluvathingal J."/>
            <person name="Nadendla S."/>
            <person name="Myers T."/>
            <person name="Yan Y."/>
            <person name="Sichtig H."/>
        </authorList>
    </citation>
    <scope>NUCLEOTIDE SEQUENCE [LARGE SCALE GENOMIC DNA]</scope>
    <source>
        <strain evidence="9 10">FDAARGOS_1049</strain>
    </source>
</reference>
<evidence type="ECO:0000259" key="8">
    <source>
        <dbReference type="Pfam" id="PF02683"/>
    </source>
</evidence>
<evidence type="ECO:0000256" key="7">
    <source>
        <dbReference type="SAM" id="Phobius"/>
    </source>
</evidence>
<gene>
    <name evidence="9" type="ORF">I6I06_02065</name>
</gene>
<comment type="similarity">
    <text evidence="2">Belongs to the DsbD family.</text>
</comment>
<comment type="subcellular location">
    <subcellularLocation>
        <location evidence="1">Membrane</location>
        <topology evidence="1">Multi-pass membrane protein</topology>
    </subcellularLocation>
</comment>
<dbReference type="Pfam" id="PF02683">
    <property type="entry name" value="DsbD_TM"/>
    <property type="match status" value="1"/>
</dbReference>
<sequence>MQFGVLTYFFGLLAGMLSVLSPCVLPLVPILLTTAVGTHRFGPLALAGGLMISFGTIGTTLAAAGARVPLDQEAIRVFGAILLGLFGGIQLSRPLQVKFALAVSGVSSLGENLLSRVNGGGMSGQFVLGLVLGLVWSPCVGPTLGGAIALASHGHSLAQTAILMSLFGIGAGIPLIAIGFLSREYFQKRRGAALIVGNYGKTLMGVGLLTVSTLILTKTDTVIETILTNNLPNWLINISSQY</sequence>
<dbReference type="GO" id="GO:0017004">
    <property type="term" value="P:cytochrome complex assembly"/>
    <property type="evidence" value="ECO:0007669"/>
    <property type="project" value="UniProtKB-KW"/>
</dbReference>
<accession>A0A7T4N326</accession>
<dbReference type="KEGG" id="pgis:I6I06_02065"/>
<dbReference type="PANTHER" id="PTHR31272">
    <property type="entry name" value="CYTOCHROME C-TYPE BIOGENESIS PROTEIN HI_1454-RELATED"/>
    <property type="match status" value="1"/>
</dbReference>
<dbReference type="EMBL" id="CP066075">
    <property type="protein sequence ID" value="QQC64312.1"/>
    <property type="molecule type" value="Genomic_DNA"/>
</dbReference>
<feature type="transmembrane region" description="Helical" evidence="7">
    <location>
        <begin position="44"/>
        <end position="68"/>
    </location>
</feature>
<evidence type="ECO:0000256" key="1">
    <source>
        <dbReference type="ARBA" id="ARBA00004141"/>
    </source>
</evidence>
<dbReference type="GO" id="GO:0016020">
    <property type="term" value="C:membrane"/>
    <property type="evidence" value="ECO:0007669"/>
    <property type="project" value="UniProtKB-SubCell"/>
</dbReference>
<dbReference type="PANTHER" id="PTHR31272:SF9">
    <property type="entry name" value="BLL1027 PROTEIN"/>
    <property type="match status" value="1"/>
</dbReference>
<evidence type="ECO:0000256" key="2">
    <source>
        <dbReference type="ARBA" id="ARBA00006143"/>
    </source>
</evidence>
<dbReference type="AlphaFoldDB" id="A0A7T4N326"/>
<evidence type="ECO:0000313" key="10">
    <source>
        <dbReference type="Proteomes" id="UP000595610"/>
    </source>
</evidence>
<keyword evidence="6 7" id="KW-0472">Membrane</keyword>
<keyword evidence="10" id="KW-1185">Reference proteome</keyword>
<feature type="transmembrane region" description="Helical" evidence="7">
    <location>
        <begin position="6"/>
        <end position="32"/>
    </location>
</feature>
<evidence type="ECO:0000256" key="5">
    <source>
        <dbReference type="ARBA" id="ARBA00022989"/>
    </source>
</evidence>
<keyword evidence="3 7" id="KW-0812">Transmembrane</keyword>
<keyword evidence="4" id="KW-0201">Cytochrome c-type biogenesis</keyword>
<feature type="domain" description="Cytochrome C biogenesis protein transmembrane" evidence="8">
    <location>
        <begin position="9"/>
        <end position="216"/>
    </location>
</feature>
<keyword evidence="5 7" id="KW-1133">Transmembrane helix</keyword>
<evidence type="ECO:0000313" key="9">
    <source>
        <dbReference type="EMBL" id="QQC64312.1"/>
    </source>
</evidence>
<dbReference type="InterPro" id="IPR003834">
    <property type="entry name" value="Cyt_c_assmbl_TM_dom"/>
</dbReference>
<dbReference type="RefSeq" id="WP_157004118.1">
    <property type="nucleotide sequence ID" value="NZ_CP066075.1"/>
</dbReference>
<organism evidence="9 10">
    <name type="scientific">Paraburkholderia ginsengisoli</name>
    <dbReference type="NCBI Taxonomy" id="311231"/>
    <lineage>
        <taxon>Bacteria</taxon>
        <taxon>Pseudomonadati</taxon>
        <taxon>Pseudomonadota</taxon>
        <taxon>Betaproteobacteria</taxon>
        <taxon>Burkholderiales</taxon>
        <taxon>Burkholderiaceae</taxon>
        <taxon>Paraburkholderia</taxon>
    </lineage>
</organism>
<name>A0A7T4N326_9BURK</name>
<feature type="transmembrane region" description="Helical" evidence="7">
    <location>
        <begin position="157"/>
        <end position="181"/>
    </location>
</feature>
<protein>
    <submittedName>
        <fullName evidence="9">Cytochrome c biogenesis protein CcdA</fullName>
    </submittedName>
</protein>
<proteinExistence type="inferred from homology"/>
<feature type="transmembrane region" description="Helical" evidence="7">
    <location>
        <begin position="126"/>
        <end position="151"/>
    </location>
</feature>
<dbReference type="Proteomes" id="UP000595610">
    <property type="component" value="Chromosome 1"/>
</dbReference>
<evidence type="ECO:0000256" key="4">
    <source>
        <dbReference type="ARBA" id="ARBA00022748"/>
    </source>
</evidence>
<dbReference type="InterPro" id="IPR051790">
    <property type="entry name" value="Cytochrome_c-biogenesis_DsbD"/>
</dbReference>